<comment type="caution">
    <text evidence="2">The sequence shown here is derived from an EMBL/GenBank/DDBJ whole genome shotgun (WGS) entry which is preliminary data.</text>
</comment>
<feature type="compositionally biased region" description="Basic and acidic residues" evidence="1">
    <location>
        <begin position="191"/>
        <end position="205"/>
    </location>
</feature>
<name>A0A9P4IQN4_9PEZI</name>
<feature type="compositionally biased region" description="Low complexity" evidence="1">
    <location>
        <begin position="153"/>
        <end position="174"/>
    </location>
</feature>
<feature type="compositionally biased region" description="Polar residues" evidence="1">
    <location>
        <begin position="1"/>
        <end position="10"/>
    </location>
</feature>
<sequence>MPDMESNASSPAIEPNPVIHPEQPTGHESIGITNVLAANVDDAPACPASSSTSYSRHPSLESFINYFRQIGPPEATPMPNGCPVSSSPTVPPPIGSPSRLPWLSILAVPPRQSSESETSNRAVFVPSTRTASMKPLSSVSESLRDRARPYALSTDTSADGAGSDGAADSTASPSGPKPGIASPLPDGSSFKGEDRTGAAAEHDELLTYPKLQMQESELTSERDMAAQTCLSTAHKRKVSERGTPDIELDRGLSRASAMGSKRMRKRDKVDGE</sequence>
<feature type="region of interest" description="Disordered" evidence="1">
    <location>
        <begin position="71"/>
        <end position="272"/>
    </location>
</feature>
<keyword evidence="3" id="KW-1185">Reference proteome</keyword>
<accession>A0A9P4IQN4</accession>
<dbReference type="EMBL" id="ML978121">
    <property type="protein sequence ID" value="KAF2103999.1"/>
    <property type="molecule type" value="Genomic_DNA"/>
</dbReference>
<feature type="compositionally biased region" description="Polar residues" evidence="1">
    <location>
        <begin position="111"/>
        <end position="141"/>
    </location>
</feature>
<organism evidence="2 3">
    <name type="scientific">Rhizodiscina lignyota</name>
    <dbReference type="NCBI Taxonomy" id="1504668"/>
    <lineage>
        <taxon>Eukaryota</taxon>
        <taxon>Fungi</taxon>
        <taxon>Dikarya</taxon>
        <taxon>Ascomycota</taxon>
        <taxon>Pezizomycotina</taxon>
        <taxon>Dothideomycetes</taxon>
        <taxon>Pleosporomycetidae</taxon>
        <taxon>Aulographales</taxon>
        <taxon>Rhizodiscinaceae</taxon>
        <taxon>Rhizodiscina</taxon>
    </lineage>
</organism>
<dbReference type="Proteomes" id="UP000799772">
    <property type="component" value="Unassembled WGS sequence"/>
</dbReference>
<proteinExistence type="predicted"/>
<evidence type="ECO:0000313" key="2">
    <source>
        <dbReference type="EMBL" id="KAF2103999.1"/>
    </source>
</evidence>
<protein>
    <submittedName>
        <fullName evidence="2">Uncharacterized protein</fullName>
    </submittedName>
</protein>
<dbReference type="AlphaFoldDB" id="A0A9P4IQN4"/>
<evidence type="ECO:0000256" key="1">
    <source>
        <dbReference type="SAM" id="MobiDB-lite"/>
    </source>
</evidence>
<feature type="compositionally biased region" description="Basic and acidic residues" evidence="1">
    <location>
        <begin position="239"/>
        <end position="252"/>
    </location>
</feature>
<reference evidence="2" key="1">
    <citation type="journal article" date="2020" name="Stud. Mycol.">
        <title>101 Dothideomycetes genomes: a test case for predicting lifestyles and emergence of pathogens.</title>
        <authorList>
            <person name="Haridas S."/>
            <person name="Albert R."/>
            <person name="Binder M."/>
            <person name="Bloem J."/>
            <person name="Labutti K."/>
            <person name="Salamov A."/>
            <person name="Andreopoulos B."/>
            <person name="Baker S."/>
            <person name="Barry K."/>
            <person name="Bills G."/>
            <person name="Bluhm B."/>
            <person name="Cannon C."/>
            <person name="Castanera R."/>
            <person name="Culley D."/>
            <person name="Daum C."/>
            <person name="Ezra D."/>
            <person name="Gonzalez J."/>
            <person name="Henrissat B."/>
            <person name="Kuo A."/>
            <person name="Liang C."/>
            <person name="Lipzen A."/>
            <person name="Lutzoni F."/>
            <person name="Magnuson J."/>
            <person name="Mondo S."/>
            <person name="Nolan M."/>
            <person name="Ohm R."/>
            <person name="Pangilinan J."/>
            <person name="Park H.-J."/>
            <person name="Ramirez L."/>
            <person name="Alfaro M."/>
            <person name="Sun H."/>
            <person name="Tritt A."/>
            <person name="Yoshinaga Y."/>
            <person name="Zwiers L.-H."/>
            <person name="Turgeon B."/>
            <person name="Goodwin S."/>
            <person name="Spatafora J."/>
            <person name="Crous P."/>
            <person name="Grigoriev I."/>
        </authorList>
    </citation>
    <scope>NUCLEOTIDE SEQUENCE</scope>
    <source>
        <strain evidence="2">CBS 133067</strain>
    </source>
</reference>
<feature type="region of interest" description="Disordered" evidence="1">
    <location>
        <begin position="1"/>
        <end position="31"/>
    </location>
</feature>
<evidence type="ECO:0000313" key="3">
    <source>
        <dbReference type="Proteomes" id="UP000799772"/>
    </source>
</evidence>
<gene>
    <name evidence="2" type="ORF">NA57DRAFT_70211</name>
</gene>